<evidence type="ECO:0000313" key="1">
    <source>
        <dbReference type="EMBL" id="JAD72037.1"/>
    </source>
</evidence>
<organism evidence="1">
    <name type="scientific">Arundo donax</name>
    <name type="common">Giant reed</name>
    <name type="synonym">Donax arundinaceus</name>
    <dbReference type="NCBI Taxonomy" id="35708"/>
    <lineage>
        <taxon>Eukaryota</taxon>
        <taxon>Viridiplantae</taxon>
        <taxon>Streptophyta</taxon>
        <taxon>Embryophyta</taxon>
        <taxon>Tracheophyta</taxon>
        <taxon>Spermatophyta</taxon>
        <taxon>Magnoliopsida</taxon>
        <taxon>Liliopsida</taxon>
        <taxon>Poales</taxon>
        <taxon>Poaceae</taxon>
        <taxon>PACMAD clade</taxon>
        <taxon>Arundinoideae</taxon>
        <taxon>Arundineae</taxon>
        <taxon>Arundo</taxon>
    </lineage>
</organism>
<name>A0A0A9CKK1_ARUDO</name>
<accession>A0A0A9CKK1</accession>
<reference evidence="1" key="2">
    <citation type="journal article" date="2015" name="Data Brief">
        <title>Shoot transcriptome of the giant reed, Arundo donax.</title>
        <authorList>
            <person name="Barrero R.A."/>
            <person name="Guerrero F.D."/>
            <person name="Moolhuijzen P."/>
            <person name="Goolsby J.A."/>
            <person name="Tidwell J."/>
            <person name="Bellgard S.E."/>
            <person name="Bellgard M.I."/>
        </authorList>
    </citation>
    <scope>NUCLEOTIDE SEQUENCE</scope>
    <source>
        <tissue evidence="1">Shoot tissue taken approximately 20 cm above the soil surface</tissue>
    </source>
</reference>
<sequence length="13" mass="1510">MQESGRFVLNCII</sequence>
<reference evidence="1" key="1">
    <citation type="submission" date="2014-09" db="EMBL/GenBank/DDBJ databases">
        <authorList>
            <person name="Magalhaes I.L.F."/>
            <person name="Oliveira U."/>
            <person name="Santos F.R."/>
            <person name="Vidigal T.H.D.A."/>
            <person name="Brescovit A.D."/>
            <person name="Santos A.J."/>
        </authorList>
    </citation>
    <scope>NUCLEOTIDE SEQUENCE</scope>
    <source>
        <tissue evidence="1">Shoot tissue taken approximately 20 cm above the soil surface</tissue>
    </source>
</reference>
<proteinExistence type="predicted"/>
<protein>
    <submittedName>
        <fullName evidence="1">Uncharacterized protein</fullName>
    </submittedName>
</protein>
<dbReference type="EMBL" id="GBRH01225858">
    <property type="protein sequence ID" value="JAD72037.1"/>
    <property type="molecule type" value="Transcribed_RNA"/>
</dbReference>